<dbReference type="EMBL" id="PCRK01000031">
    <property type="protein sequence ID" value="PIP19656.1"/>
    <property type="molecule type" value="Genomic_DNA"/>
</dbReference>
<dbReference type="Pfam" id="PF00480">
    <property type="entry name" value="ROK"/>
    <property type="match status" value="1"/>
</dbReference>
<dbReference type="Gene3D" id="1.10.10.10">
    <property type="entry name" value="Winged helix-like DNA-binding domain superfamily/Winged helix DNA-binding domain"/>
    <property type="match status" value="1"/>
</dbReference>
<dbReference type="Gene3D" id="3.30.420.40">
    <property type="match status" value="2"/>
</dbReference>
<dbReference type="Proteomes" id="UP000231292">
    <property type="component" value="Unassembled WGS sequence"/>
</dbReference>
<dbReference type="PANTHER" id="PTHR18964">
    <property type="entry name" value="ROK (REPRESSOR, ORF, KINASE) FAMILY"/>
    <property type="match status" value="1"/>
</dbReference>
<organism evidence="1 2">
    <name type="scientific">Candidatus Sherwoodlollariibacterium unditelluris</name>
    <dbReference type="NCBI Taxonomy" id="1974757"/>
    <lineage>
        <taxon>Bacteria</taxon>
        <taxon>Pseudomonadati</taxon>
        <taxon>Candidatus Omnitrophota</taxon>
        <taxon>Candidatus Sherwoodlollariibacterium</taxon>
    </lineage>
</organism>
<dbReference type="PANTHER" id="PTHR18964:SF170">
    <property type="entry name" value="SUGAR KINASE"/>
    <property type="match status" value="1"/>
</dbReference>
<reference evidence="1 2" key="1">
    <citation type="submission" date="2017-09" db="EMBL/GenBank/DDBJ databases">
        <title>Depth-based differentiation of microbial function through sediment-hosted aquifers and enrichment of novel symbionts in the deep terrestrial subsurface.</title>
        <authorList>
            <person name="Probst A.J."/>
            <person name="Ladd B."/>
            <person name="Jarett J.K."/>
            <person name="Geller-Mcgrath D.E."/>
            <person name="Sieber C.M."/>
            <person name="Emerson J.B."/>
            <person name="Anantharaman K."/>
            <person name="Thomas B.C."/>
            <person name="Malmstrom R."/>
            <person name="Stieglmeier M."/>
            <person name="Klingl A."/>
            <person name="Woyke T."/>
            <person name="Ryan C.M."/>
            <person name="Banfield J.F."/>
        </authorList>
    </citation>
    <scope>NUCLEOTIDE SEQUENCE [LARGE SCALE GENOMIC DNA]</scope>
    <source>
        <strain evidence="1">CG23_combo_of_CG06-09_8_20_14_all_41_10</strain>
    </source>
</reference>
<dbReference type="AlphaFoldDB" id="A0A2G9YK99"/>
<evidence type="ECO:0000313" key="1">
    <source>
        <dbReference type="EMBL" id="PIP19656.1"/>
    </source>
</evidence>
<dbReference type="InterPro" id="IPR000600">
    <property type="entry name" value="ROK"/>
</dbReference>
<name>A0A2G9YK99_9BACT</name>
<evidence type="ECO:0008006" key="3">
    <source>
        <dbReference type="Google" id="ProtNLM"/>
    </source>
</evidence>
<comment type="caution">
    <text evidence="1">The sequence shown here is derived from an EMBL/GenBank/DDBJ whole genome shotgun (WGS) entry which is preliminary data.</text>
</comment>
<sequence>MRDIDLNKETLSEKERRNIEILDILRKRGPISRPEISKDMGINVVTISNYIDDFIKRNLVFEKELDVSEGGRRPVLLDLNSQAGFVIGVGLNLTNMVGLLVDLKGNIITKTQVTRPRSTVKEISECVLDIVREILRRSKDYMSNIKGIGVGIAGLINKKTGSIHWPEKVDHYYTYASADVPLKNLMEKEFDLPCLIENDATSACFGEHWLDLGQGYKDVIYMFSGVGCGIMINGEVYRGAGGYAGEVAIYNYKEQDDFNCKPGNSCFIKRWETDLGITEDVKSSYIKENKKTDNLDLKGIFNLALSGDKIAKTALARAAKRLGIKIAYLVNLLNPEIVVLGGGLEEAGEDFLKQVSSTVKDWAFREAAEDLKIVYSQLRENAVALGAASLVMQKIFAQL</sequence>
<proteinExistence type="predicted"/>
<dbReference type="SUPFAM" id="SSF53067">
    <property type="entry name" value="Actin-like ATPase domain"/>
    <property type="match status" value="1"/>
</dbReference>
<dbReference type="InterPro" id="IPR036390">
    <property type="entry name" value="WH_DNA-bd_sf"/>
</dbReference>
<dbReference type="SUPFAM" id="SSF46785">
    <property type="entry name" value="Winged helix' DNA-binding domain"/>
    <property type="match status" value="1"/>
</dbReference>
<gene>
    <name evidence="1" type="ORF">COX41_01725</name>
</gene>
<evidence type="ECO:0000313" key="2">
    <source>
        <dbReference type="Proteomes" id="UP000231292"/>
    </source>
</evidence>
<dbReference type="InterPro" id="IPR043129">
    <property type="entry name" value="ATPase_NBD"/>
</dbReference>
<dbReference type="InterPro" id="IPR036388">
    <property type="entry name" value="WH-like_DNA-bd_sf"/>
</dbReference>
<protein>
    <recommendedName>
        <fullName evidence="3">ROK family transcriptional regulator</fullName>
    </recommendedName>
</protein>
<accession>A0A2G9YK99</accession>